<dbReference type="RefSeq" id="WP_390251747.1">
    <property type="nucleotide sequence ID" value="NZ_JBHSDT010000004.1"/>
</dbReference>
<dbReference type="EMBL" id="JBHSDT010000004">
    <property type="protein sequence ID" value="MFC4403323.1"/>
    <property type="molecule type" value="Genomic_DNA"/>
</dbReference>
<organism evidence="1 2">
    <name type="scientific">Gracilibacillus xinjiangensis</name>
    <dbReference type="NCBI Taxonomy" id="1193282"/>
    <lineage>
        <taxon>Bacteria</taxon>
        <taxon>Bacillati</taxon>
        <taxon>Bacillota</taxon>
        <taxon>Bacilli</taxon>
        <taxon>Bacillales</taxon>
        <taxon>Bacillaceae</taxon>
        <taxon>Gracilibacillus</taxon>
    </lineage>
</organism>
<comment type="caution">
    <text evidence="1">The sequence shown here is derived from an EMBL/GenBank/DDBJ whole genome shotgun (WGS) entry which is preliminary data.</text>
</comment>
<sequence length="68" mass="7455">MEYETVSGDTFDSIAKQFFDDEKLAIHVIKANVAYASVLIFGAGTILKIPDIEVAPSINLPPWKRGDS</sequence>
<name>A0ABV8WW11_9BACI</name>
<dbReference type="InterPro" id="IPR008861">
    <property type="entry name" value="GpX-like"/>
</dbReference>
<gene>
    <name evidence="1" type="ORF">ACFOY7_09555</name>
</gene>
<dbReference type="Proteomes" id="UP001595882">
    <property type="component" value="Unassembled WGS sequence"/>
</dbReference>
<proteinExistence type="predicted"/>
<protein>
    <submittedName>
        <fullName evidence="1">Tail protein X</fullName>
    </submittedName>
</protein>
<dbReference type="Pfam" id="PF05489">
    <property type="entry name" value="Phage_tail_X"/>
    <property type="match status" value="1"/>
</dbReference>
<reference evidence="2" key="1">
    <citation type="journal article" date="2019" name="Int. J. Syst. Evol. Microbiol.">
        <title>The Global Catalogue of Microorganisms (GCM) 10K type strain sequencing project: providing services to taxonomists for standard genome sequencing and annotation.</title>
        <authorList>
            <consortium name="The Broad Institute Genomics Platform"/>
            <consortium name="The Broad Institute Genome Sequencing Center for Infectious Disease"/>
            <person name="Wu L."/>
            <person name="Ma J."/>
        </authorList>
    </citation>
    <scope>NUCLEOTIDE SEQUENCE [LARGE SCALE GENOMIC DNA]</scope>
    <source>
        <strain evidence="2">CCUG 37865</strain>
    </source>
</reference>
<keyword evidence="2" id="KW-1185">Reference proteome</keyword>
<accession>A0ABV8WW11</accession>
<evidence type="ECO:0000313" key="1">
    <source>
        <dbReference type="EMBL" id="MFC4403323.1"/>
    </source>
</evidence>
<evidence type="ECO:0000313" key="2">
    <source>
        <dbReference type="Proteomes" id="UP001595882"/>
    </source>
</evidence>